<evidence type="ECO:0000256" key="2">
    <source>
        <dbReference type="ARBA" id="ARBA00010617"/>
    </source>
</evidence>
<evidence type="ECO:0000256" key="8">
    <source>
        <dbReference type="RuleBase" id="RU000461"/>
    </source>
</evidence>
<keyword evidence="4 8" id="KW-0479">Metal-binding</keyword>
<dbReference type="Pfam" id="PF00067">
    <property type="entry name" value="p450"/>
    <property type="match status" value="1"/>
</dbReference>
<dbReference type="SUPFAM" id="SSF48264">
    <property type="entry name" value="Cytochrome P450"/>
    <property type="match status" value="1"/>
</dbReference>
<comment type="cofactor">
    <cofactor evidence="1">
        <name>heme</name>
        <dbReference type="ChEBI" id="CHEBI:30413"/>
    </cofactor>
</comment>
<dbReference type="InParanoid" id="A0A1B7MIV3"/>
<dbReference type="Proteomes" id="UP000092154">
    <property type="component" value="Unassembled WGS sequence"/>
</dbReference>
<dbReference type="EMBL" id="KV448985">
    <property type="protein sequence ID" value="OAX32519.1"/>
    <property type="molecule type" value="Genomic_DNA"/>
</dbReference>
<dbReference type="InterPro" id="IPR050364">
    <property type="entry name" value="Cytochrome_P450_fung"/>
</dbReference>
<keyword evidence="3 8" id="KW-0349">Heme</keyword>
<sequence length="111" mass="12106">MIPNTFSPSRFIATPDRAAQLDPSKVVFGYGRRICPGMHLADVSLFLNIAGILATFDISKALDEHGKDVEPLVEYTNSVVSHLKPFKPYSASLAREPFHAGPSIIVRSGHT</sequence>
<evidence type="ECO:0000256" key="4">
    <source>
        <dbReference type="ARBA" id="ARBA00022723"/>
    </source>
</evidence>
<evidence type="ECO:0000256" key="7">
    <source>
        <dbReference type="ARBA" id="ARBA00023033"/>
    </source>
</evidence>
<evidence type="ECO:0008006" key="11">
    <source>
        <dbReference type="Google" id="ProtNLM"/>
    </source>
</evidence>
<evidence type="ECO:0000256" key="6">
    <source>
        <dbReference type="ARBA" id="ARBA00023004"/>
    </source>
</evidence>
<name>A0A1B7MIV3_9AGAM</name>
<dbReference type="PANTHER" id="PTHR46300">
    <property type="entry name" value="P450, PUTATIVE (EUROFUNG)-RELATED-RELATED"/>
    <property type="match status" value="1"/>
</dbReference>
<evidence type="ECO:0000256" key="3">
    <source>
        <dbReference type="ARBA" id="ARBA00022617"/>
    </source>
</evidence>
<dbReference type="PANTHER" id="PTHR46300:SF7">
    <property type="entry name" value="P450, PUTATIVE (EUROFUNG)-RELATED"/>
    <property type="match status" value="1"/>
</dbReference>
<proteinExistence type="inferred from homology"/>
<protein>
    <recommendedName>
        <fullName evidence="11">Cytochrome P450</fullName>
    </recommendedName>
</protein>
<organism evidence="9 10">
    <name type="scientific">Rhizopogon vinicolor AM-OR11-026</name>
    <dbReference type="NCBI Taxonomy" id="1314800"/>
    <lineage>
        <taxon>Eukaryota</taxon>
        <taxon>Fungi</taxon>
        <taxon>Dikarya</taxon>
        <taxon>Basidiomycota</taxon>
        <taxon>Agaricomycotina</taxon>
        <taxon>Agaricomycetes</taxon>
        <taxon>Agaricomycetidae</taxon>
        <taxon>Boletales</taxon>
        <taxon>Suillineae</taxon>
        <taxon>Rhizopogonaceae</taxon>
        <taxon>Rhizopogon</taxon>
    </lineage>
</organism>
<dbReference type="PROSITE" id="PS00086">
    <property type="entry name" value="CYTOCHROME_P450"/>
    <property type="match status" value="1"/>
</dbReference>
<keyword evidence="10" id="KW-1185">Reference proteome</keyword>
<dbReference type="OrthoDB" id="2685000at2759"/>
<dbReference type="InterPro" id="IPR036396">
    <property type="entry name" value="Cyt_P450_sf"/>
</dbReference>
<accession>A0A1B7MIV3</accession>
<dbReference type="GO" id="GO:0020037">
    <property type="term" value="F:heme binding"/>
    <property type="evidence" value="ECO:0007669"/>
    <property type="project" value="InterPro"/>
</dbReference>
<dbReference type="Gene3D" id="1.10.630.10">
    <property type="entry name" value="Cytochrome P450"/>
    <property type="match status" value="1"/>
</dbReference>
<comment type="similarity">
    <text evidence="2 8">Belongs to the cytochrome P450 family.</text>
</comment>
<dbReference type="InterPro" id="IPR017972">
    <property type="entry name" value="Cyt_P450_CS"/>
</dbReference>
<evidence type="ECO:0000313" key="10">
    <source>
        <dbReference type="Proteomes" id="UP000092154"/>
    </source>
</evidence>
<evidence type="ECO:0000256" key="5">
    <source>
        <dbReference type="ARBA" id="ARBA00023002"/>
    </source>
</evidence>
<dbReference type="GO" id="GO:0016705">
    <property type="term" value="F:oxidoreductase activity, acting on paired donors, with incorporation or reduction of molecular oxygen"/>
    <property type="evidence" value="ECO:0007669"/>
    <property type="project" value="InterPro"/>
</dbReference>
<keyword evidence="6 8" id="KW-0408">Iron</keyword>
<dbReference type="AlphaFoldDB" id="A0A1B7MIV3"/>
<gene>
    <name evidence="9" type="ORF">K503DRAFT_600754</name>
</gene>
<reference evidence="9 10" key="1">
    <citation type="submission" date="2016-06" db="EMBL/GenBank/DDBJ databases">
        <title>Comparative genomics of the ectomycorrhizal sister species Rhizopogon vinicolor and Rhizopogon vesiculosus (Basidiomycota: Boletales) reveals a divergence of the mating type B locus.</title>
        <authorList>
            <consortium name="DOE Joint Genome Institute"/>
            <person name="Mujic A.B."/>
            <person name="Kuo A."/>
            <person name="Tritt A."/>
            <person name="Lipzen A."/>
            <person name="Chen C."/>
            <person name="Johnson J."/>
            <person name="Sharma A."/>
            <person name="Barry K."/>
            <person name="Grigoriev I.V."/>
            <person name="Spatafora J.W."/>
        </authorList>
    </citation>
    <scope>NUCLEOTIDE SEQUENCE [LARGE SCALE GENOMIC DNA]</scope>
    <source>
        <strain evidence="9 10">AM-OR11-026</strain>
    </source>
</reference>
<dbReference type="STRING" id="1314800.A0A1B7MIV3"/>
<keyword evidence="5 8" id="KW-0560">Oxidoreductase</keyword>
<evidence type="ECO:0000256" key="1">
    <source>
        <dbReference type="ARBA" id="ARBA00001971"/>
    </source>
</evidence>
<keyword evidence="7 8" id="KW-0503">Monooxygenase</keyword>
<dbReference type="InterPro" id="IPR001128">
    <property type="entry name" value="Cyt_P450"/>
</dbReference>
<dbReference type="GO" id="GO:0005506">
    <property type="term" value="F:iron ion binding"/>
    <property type="evidence" value="ECO:0007669"/>
    <property type="project" value="InterPro"/>
</dbReference>
<evidence type="ECO:0000313" key="9">
    <source>
        <dbReference type="EMBL" id="OAX32519.1"/>
    </source>
</evidence>
<dbReference type="GO" id="GO:0004497">
    <property type="term" value="F:monooxygenase activity"/>
    <property type="evidence" value="ECO:0007669"/>
    <property type="project" value="UniProtKB-KW"/>
</dbReference>